<evidence type="ECO:0000256" key="3">
    <source>
        <dbReference type="ARBA" id="ARBA00023082"/>
    </source>
</evidence>
<dbReference type="RefSeq" id="WP_165121325.1">
    <property type="nucleotide sequence ID" value="NZ_JAAKZG010000022.1"/>
</dbReference>
<evidence type="ECO:0000259" key="6">
    <source>
        <dbReference type="Pfam" id="PF08281"/>
    </source>
</evidence>
<protein>
    <submittedName>
        <fullName evidence="7">Sigma-70 family RNA polymerase sigma factor</fullName>
    </submittedName>
</protein>
<keyword evidence="3" id="KW-0731">Sigma factor</keyword>
<dbReference type="AlphaFoldDB" id="A0A7C9REW7"/>
<dbReference type="InterPro" id="IPR014284">
    <property type="entry name" value="RNA_pol_sigma-70_dom"/>
</dbReference>
<reference evidence="7 8" key="1">
    <citation type="submission" date="2020-02" db="EMBL/GenBank/DDBJ databases">
        <title>Genome sequence of the type strain CGMCC 1.15528 of Mesorhizobium zhangyense.</title>
        <authorList>
            <person name="Gao J."/>
            <person name="Sun J."/>
        </authorList>
    </citation>
    <scope>NUCLEOTIDE SEQUENCE [LARGE SCALE GENOMIC DNA]</scope>
    <source>
        <strain evidence="7 8">CGMCC 1.15528</strain>
    </source>
</reference>
<keyword evidence="8" id="KW-1185">Reference proteome</keyword>
<dbReference type="Gene3D" id="1.10.10.10">
    <property type="entry name" value="Winged helix-like DNA-binding domain superfamily/Winged helix DNA-binding domain"/>
    <property type="match status" value="1"/>
</dbReference>
<evidence type="ECO:0000256" key="1">
    <source>
        <dbReference type="ARBA" id="ARBA00010641"/>
    </source>
</evidence>
<dbReference type="InterPro" id="IPR007627">
    <property type="entry name" value="RNA_pol_sigma70_r2"/>
</dbReference>
<feature type="domain" description="RNA polymerase sigma-70 region 2" evidence="5">
    <location>
        <begin position="17"/>
        <end position="75"/>
    </location>
</feature>
<dbReference type="EMBL" id="JAAKZG010000022">
    <property type="protein sequence ID" value="NGN44953.1"/>
    <property type="molecule type" value="Genomic_DNA"/>
</dbReference>
<sequence>MDRMKPRFDVIGQLGSMRRYARALTRDATDAEDLVHDALVRAYERRETFRQGGSLRVWLLSVLHNSFIDGVRSRRAEAARVVQSGYLSETRMEPHQDHVVRLAQVREAFLDLPEEQRSALHLVAVEGLSYQEAAYALGIPLGTLMSRIGRARASLRGMEDNAAGQPKGRLRIVGGRDERDA</sequence>
<evidence type="ECO:0000259" key="5">
    <source>
        <dbReference type="Pfam" id="PF04542"/>
    </source>
</evidence>
<comment type="similarity">
    <text evidence="1">Belongs to the sigma-70 factor family. ECF subfamily.</text>
</comment>
<dbReference type="Pfam" id="PF08281">
    <property type="entry name" value="Sigma70_r4_2"/>
    <property type="match status" value="1"/>
</dbReference>
<dbReference type="SUPFAM" id="SSF88946">
    <property type="entry name" value="Sigma2 domain of RNA polymerase sigma factors"/>
    <property type="match status" value="1"/>
</dbReference>
<dbReference type="NCBIfam" id="TIGR02937">
    <property type="entry name" value="sigma70-ECF"/>
    <property type="match status" value="1"/>
</dbReference>
<organism evidence="7 8">
    <name type="scientific">Mesorhizobium zhangyense</name>
    <dbReference type="NCBI Taxonomy" id="1776730"/>
    <lineage>
        <taxon>Bacteria</taxon>
        <taxon>Pseudomonadati</taxon>
        <taxon>Pseudomonadota</taxon>
        <taxon>Alphaproteobacteria</taxon>
        <taxon>Hyphomicrobiales</taxon>
        <taxon>Phyllobacteriaceae</taxon>
        <taxon>Mesorhizobium</taxon>
    </lineage>
</organism>
<evidence type="ECO:0000313" key="8">
    <source>
        <dbReference type="Proteomes" id="UP000481252"/>
    </source>
</evidence>
<dbReference type="Gene3D" id="1.10.1740.10">
    <property type="match status" value="1"/>
</dbReference>
<evidence type="ECO:0000313" key="7">
    <source>
        <dbReference type="EMBL" id="NGN44953.1"/>
    </source>
</evidence>
<feature type="domain" description="RNA polymerase sigma factor 70 region 4 type 2" evidence="6">
    <location>
        <begin position="104"/>
        <end position="155"/>
    </location>
</feature>
<dbReference type="GO" id="GO:0016987">
    <property type="term" value="F:sigma factor activity"/>
    <property type="evidence" value="ECO:0007669"/>
    <property type="project" value="UniProtKB-KW"/>
</dbReference>
<dbReference type="Pfam" id="PF04542">
    <property type="entry name" value="Sigma70_r2"/>
    <property type="match status" value="1"/>
</dbReference>
<comment type="caution">
    <text evidence="7">The sequence shown here is derived from an EMBL/GenBank/DDBJ whole genome shotgun (WGS) entry which is preliminary data.</text>
</comment>
<evidence type="ECO:0000256" key="2">
    <source>
        <dbReference type="ARBA" id="ARBA00023015"/>
    </source>
</evidence>
<dbReference type="InterPro" id="IPR013324">
    <property type="entry name" value="RNA_pol_sigma_r3/r4-like"/>
</dbReference>
<gene>
    <name evidence="7" type="ORF">G6N74_28255</name>
</gene>
<dbReference type="SUPFAM" id="SSF88659">
    <property type="entry name" value="Sigma3 and sigma4 domains of RNA polymerase sigma factors"/>
    <property type="match status" value="1"/>
</dbReference>
<dbReference type="InterPro" id="IPR013249">
    <property type="entry name" value="RNA_pol_sigma70_r4_t2"/>
</dbReference>
<name>A0A7C9REW7_9HYPH</name>
<dbReference type="InterPro" id="IPR036388">
    <property type="entry name" value="WH-like_DNA-bd_sf"/>
</dbReference>
<dbReference type="GO" id="GO:0006352">
    <property type="term" value="P:DNA-templated transcription initiation"/>
    <property type="evidence" value="ECO:0007669"/>
    <property type="project" value="InterPro"/>
</dbReference>
<dbReference type="InterPro" id="IPR039425">
    <property type="entry name" value="RNA_pol_sigma-70-like"/>
</dbReference>
<keyword evidence="4" id="KW-0804">Transcription</keyword>
<dbReference type="GO" id="GO:0003677">
    <property type="term" value="F:DNA binding"/>
    <property type="evidence" value="ECO:0007669"/>
    <property type="project" value="InterPro"/>
</dbReference>
<dbReference type="Proteomes" id="UP000481252">
    <property type="component" value="Unassembled WGS sequence"/>
</dbReference>
<dbReference type="PANTHER" id="PTHR43133">
    <property type="entry name" value="RNA POLYMERASE ECF-TYPE SIGMA FACTO"/>
    <property type="match status" value="1"/>
</dbReference>
<accession>A0A7C9REW7</accession>
<dbReference type="PANTHER" id="PTHR43133:SF25">
    <property type="entry name" value="RNA POLYMERASE SIGMA FACTOR RFAY-RELATED"/>
    <property type="match status" value="1"/>
</dbReference>
<proteinExistence type="inferred from homology"/>
<dbReference type="NCBIfam" id="NF009164">
    <property type="entry name" value="PRK12511.1"/>
    <property type="match status" value="1"/>
</dbReference>
<evidence type="ECO:0000256" key="4">
    <source>
        <dbReference type="ARBA" id="ARBA00023163"/>
    </source>
</evidence>
<dbReference type="CDD" id="cd06171">
    <property type="entry name" value="Sigma70_r4"/>
    <property type="match status" value="1"/>
</dbReference>
<keyword evidence="2" id="KW-0805">Transcription regulation</keyword>
<dbReference type="InterPro" id="IPR013325">
    <property type="entry name" value="RNA_pol_sigma_r2"/>
</dbReference>